<dbReference type="SUPFAM" id="SSF81330">
    <property type="entry name" value="Gated mechanosensitive channel"/>
    <property type="match status" value="1"/>
</dbReference>
<dbReference type="PANTHER" id="PTHR30266">
    <property type="entry name" value="MECHANOSENSITIVE CHANNEL MSCL"/>
    <property type="match status" value="1"/>
</dbReference>
<dbReference type="InterPro" id="IPR036019">
    <property type="entry name" value="MscL_channel"/>
</dbReference>
<keyword evidence="5 11" id="KW-0812">Transmembrane</keyword>
<keyword evidence="3" id="KW-0813">Transport</keyword>
<keyword evidence="6 11" id="KW-1133">Transmembrane helix</keyword>
<evidence type="ECO:0000256" key="7">
    <source>
        <dbReference type="ARBA" id="ARBA00023065"/>
    </source>
</evidence>
<sequence>MSEDMTSNSYPLTPTSHKAYPPRSRGLPHVKLGDFAVNKNIQHGVKEVKGIIANYQEFVNRGNVVDLAVGVVIGAAFSSIVNSMVNDMLAPVIGLAAGSQLTEEFVVIRAAPDGQRNFTTRDLAAAAGSVTLNYGNFLQQVVNFFIISLFVYIFVRLINVMTFKKESEDAKKDMMCHYCCKKIPALAIRCSFCTTWLNEEIQAKKKRSYPEISCEEVEPMAEV</sequence>
<evidence type="ECO:0000256" key="6">
    <source>
        <dbReference type="ARBA" id="ARBA00022989"/>
    </source>
</evidence>
<dbReference type="Proteomes" id="UP000789572">
    <property type="component" value="Unassembled WGS sequence"/>
</dbReference>
<reference evidence="12" key="1">
    <citation type="submission" date="2021-06" db="EMBL/GenBank/DDBJ databases">
        <authorList>
            <person name="Kallberg Y."/>
            <person name="Tangrot J."/>
            <person name="Rosling A."/>
        </authorList>
    </citation>
    <scope>NUCLEOTIDE SEQUENCE</scope>
    <source>
        <strain evidence="12">IA702</strain>
    </source>
</reference>
<dbReference type="AlphaFoldDB" id="A0A9N9AXV3"/>
<dbReference type="GO" id="GO:0008381">
    <property type="term" value="F:mechanosensitive monoatomic ion channel activity"/>
    <property type="evidence" value="ECO:0007669"/>
    <property type="project" value="InterPro"/>
</dbReference>
<gene>
    <name evidence="12" type="ORF">POCULU_LOCUS4848</name>
</gene>
<evidence type="ECO:0000256" key="5">
    <source>
        <dbReference type="ARBA" id="ARBA00022692"/>
    </source>
</evidence>
<comment type="subcellular location">
    <subcellularLocation>
        <location evidence="1">Cell membrane</location>
        <topology evidence="1">Multi-pass membrane protein</topology>
    </subcellularLocation>
</comment>
<name>A0A9N9AXV3_9GLOM</name>
<dbReference type="NCBIfam" id="TIGR00220">
    <property type="entry name" value="mscL"/>
    <property type="match status" value="1"/>
</dbReference>
<dbReference type="InterPro" id="IPR001185">
    <property type="entry name" value="MS_channel"/>
</dbReference>
<dbReference type="GO" id="GO:0005886">
    <property type="term" value="C:plasma membrane"/>
    <property type="evidence" value="ECO:0007669"/>
    <property type="project" value="UniProtKB-SubCell"/>
</dbReference>
<proteinExistence type="inferred from homology"/>
<feature type="transmembrane region" description="Helical" evidence="11">
    <location>
        <begin position="64"/>
        <end position="85"/>
    </location>
</feature>
<evidence type="ECO:0000256" key="2">
    <source>
        <dbReference type="ARBA" id="ARBA00007254"/>
    </source>
</evidence>
<dbReference type="Gene3D" id="1.10.1200.120">
    <property type="entry name" value="Large-conductance mechanosensitive channel, MscL, domain 1"/>
    <property type="match status" value="1"/>
</dbReference>
<feature type="compositionally biased region" description="Polar residues" evidence="10">
    <location>
        <begin position="1"/>
        <end position="16"/>
    </location>
</feature>
<dbReference type="PRINTS" id="PR01264">
    <property type="entry name" value="MECHCHANNEL"/>
</dbReference>
<keyword evidence="9" id="KW-0407">Ion channel</keyword>
<evidence type="ECO:0000256" key="11">
    <source>
        <dbReference type="SAM" id="Phobius"/>
    </source>
</evidence>
<dbReference type="InterPro" id="IPR019823">
    <property type="entry name" value="Mechanosensitive_channel_CS"/>
</dbReference>
<keyword evidence="4" id="KW-1003">Cell membrane</keyword>
<comment type="caution">
    <text evidence="12">The sequence shown here is derived from an EMBL/GenBank/DDBJ whole genome shotgun (WGS) entry which is preliminary data.</text>
</comment>
<evidence type="ECO:0000313" key="13">
    <source>
        <dbReference type="Proteomes" id="UP000789572"/>
    </source>
</evidence>
<dbReference type="PROSITE" id="PS01327">
    <property type="entry name" value="MSCL"/>
    <property type="match status" value="1"/>
</dbReference>
<evidence type="ECO:0000256" key="8">
    <source>
        <dbReference type="ARBA" id="ARBA00023136"/>
    </source>
</evidence>
<feature type="transmembrane region" description="Helical" evidence="11">
    <location>
        <begin position="137"/>
        <end position="155"/>
    </location>
</feature>
<comment type="similarity">
    <text evidence="2">Belongs to the MscL family.</text>
</comment>
<evidence type="ECO:0000256" key="9">
    <source>
        <dbReference type="ARBA" id="ARBA00023303"/>
    </source>
</evidence>
<keyword evidence="8 11" id="KW-0472">Membrane</keyword>
<dbReference type="InterPro" id="IPR037673">
    <property type="entry name" value="MSC/AndL"/>
</dbReference>
<evidence type="ECO:0000256" key="1">
    <source>
        <dbReference type="ARBA" id="ARBA00004651"/>
    </source>
</evidence>
<dbReference type="OrthoDB" id="10010920at2759"/>
<organism evidence="12 13">
    <name type="scientific">Paraglomus occultum</name>
    <dbReference type="NCBI Taxonomy" id="144539"/>
    <lineage>
        <taxon>Eukaryota</taxon>
        <taxon>Fungi</taxon>
        <taxon>Fungi incertae sedis</taxon>
        <taxon>Mucoromycota</taxon>
        <taxon>Glomeromycotina</taxon>
        <taxon>Glomeromycetes</taxon>
        <taxon>Paraglomerales</taxon>
        <taxon>Paraglomeraceae</taxon>
        <taxon>Paraglomus</taxon>
    </lineage>
</organism>
<keyword evidence="7" id="KW-0406">Ion transport</keyword>
<evidence type="ECO:0000256" key="4">
    <source>
        <dbReference type="ARBA" id="ARBA00022475"/>
    </source>
</evidence>
<dbReference type="EMBL" id="CAJVPJ010000666">
    <property type="protein sequence ID" value="CAG8547459.1"/>
    <property type="molecule type" value="Genomic_DNA"/>
</dbReference>
<feature type="region of interest" description="Disordered" evidence="10">
    <location>
        <begin position="1"/>
        <end position="23"/>
    </location>
</feature>
<dbReference type="PANTHER" id="PTHR30266:SF2">
    <property type="entry name" value="LARGE-CONDUCTANCE MECHANOSENSITIVE CHANNEL"/>
    <property type="match status" value="1"/>
</dbReference>
<evidence type="ECO:0000256" key="3">
    <source>
        <dbReference type="ARBA" id="ARBA00022448"/>
    </source>
</evidence>
<protein>
    <submittedName>
        <fullName evidence="12">7570_t:CDS:1</fullName>
    </submittedName>
</protein>
<keyword evidence="13" id="KW-1185">Reference proteome</keyword>
<evidence type="ECO:0000313" key="12">
    <source>
        <dbReference type="EMBL" id="CAG8547459.1"/>
    </source>
</evidence>
<evidence type="ECO:0000256" key="10">
    <source>
        <dbReference type="SAM" id="MobiDB-lite"/>
    </source>
</evidence>
<dbReference type="Pfam" id="PF01741">
    <property type="entry name" value="MscL"/>
    <property type="match status" value="1"/>
</dbReference>
<accession>A0A9N9AXV3</accession>
<dbReference type="HAMAP" id="MF_00115">
    <property type="entry name" value="MscL"/>
    <property type="match status" value="1"/>
</dbReference>